<dbReference type="EMBL" id="FNWO01000002">
    <property type="protein sequence ID" value="SEH28427.1"/>
    <property type="molecule type" value="Genomic_DNA"/>
</dbReference>
<evidence type="ECO:0000256" key="1">
    <source>
        <dbReference type="SAM" id="SignalP"/>
    </source>
</evidence>
<gene>
    <name evidence="2" type="ORF">SAMN04244559_00701</name>
</gene>
<dbReference type="GO" id="GO:0044384">
    <property type="term" value="C:host outer membrane"/>
    <property type="evidence" value="ECO:0007669"/>
    <property type="project" value="InterPro"/>
</dbReference>
<feature type="signal peptide" evidence="1">
    <location>
        <begin position="1"/>
        <end position="21"/>
    </location>
</feature>
<dbReference type="InterPro" id="IPR000758">
    <property type="entry name" value="Enterovir_OMP"/>
</dbReference>
<evidence type="ECO:0000313" key="3">
    <source>
        <dbReference type="Proteomes" id="UP000182983"/>
    </source>
</evidence>
<organism evidence="2 3">
    <name type="scientific">Magnetospirillum fulvum</name>
    <name type="common">Rhodospirillum fulvum</name>
    <dbReference type="NCBI Taxonomy" id="1082"/>
    <lineage>
        <taxon>Bacteria</taxon>
        <taxon>Pseudomonadati</taxon>
        <taxon>Pseudomonadota</taxon>
        <taxon>Alphaproteobacteria</taxon>
        <taxon>Rhodospirillales</taxon>
        <taxon>Rhodospirillaceae</taxon>
        <taxon>Magnetospirillum</taxon>
    </lineage>
</organism>
<dbReference type="AlphaFoldDB" id="A0A1H6GY47"/>
<evidence type="ECO:0000313" key="2">
    <source>
        <dbReference type="EMBL" id="SEH28427.1"/>
    </source>
</evidence>
<accession>A0A1H6GY47</accession>
<proteinExistence type="predicted"/>
<feature type="chain" id="PRO_5010169189" evidence="1">
    <location>
        <begin position="22"/>
        <end position="214"/>
    </location>
</feature>
<keyword evidence="3" id="KW-1185">Reference proteome</keyword>
<name>A0A1H6GY47_MAGFU</name>
<protein>
    <submittedName>
        <fullName evidence="2">Outer membrane insertion C-terminal signal</fullName>
    </submittedName>
</protein>
<dbReference type="OrthoDB" id="7351873at2"/>
<dbReference type="RefSeq" id="WP_074765576.1">
    <property type="nucleotide sequence ID" value="NZ_FNWO01000002.1"/>
</dbReference>
<sequence>MSPVRTLLALAFLTVALPAIALENGNRLVPGGAPAVRSPDPFRSTLAETRLPLHSSGGYSVGLVAEPPRPAGALPFSGGRGSLAVGGYVAYSLGGETSLSSSLRSDGALAVADISAAYSGGMIGSDATAAVSLGARWRNQLSGGFSPNPAQSLGLATMTPPASRTSDLNLSLSLRHQVTPTFSLGGVAEAFSPTGSETGAYPGVMFGAGMGYRF</sequence>
<reference evidence="3" key="1">
    <citation type="submission" date="2016-10" db="EMBL/GenBank/DDBJ databases">
        <authorList>
            <person name="Varghese N."/>
            <person name="Submissions S."/>
        </authorList>
    </citation>
    <scope>NUCLEOTIDE SEQUENCE [LARGE SCALE GENOMIC DNA]</scope>
    <source>
        <strain evidence="3">DSM 13234</strain>
    </source>
</reference>
<keyword evidence="1" id="KW-0732">Signal</keyword>
<dbReference type="Proteomes" id="UP000182983">
    <property type="component" value="Unassembled WGS sequence"/>
</dbReference>
<dbReference type="PROSITE" id="PS00695">
    <property type="entry name" value="ENT_VIR_OMP_2"/>
    <property type="match status" value="1"/>
</dbReference>